<evidence type="ECO:0000256" key="4">
    <source>
        <dbReference type="ARBA" id="ARBA00022481"/>
    </source>
</evidence>
<dbReference type="PANTHER" id="PTHR13266">
    <property type="entry name" value="PROTEASOME INHIBITOR"/>
    <property type="match status" value="1"/>
</dbReference>
<name>A0A162N8I6_PHYB8</name>
<accession>A0A162N8I6</accession>
<keyword evidence="7" id="KW-0256">Endoplasmic reticulum</keyword>
<evidence type="ECO:0000256" key="9">
    <source>
        <dbReference type="ARBA" id="ARBA00022990"/>
    </source>
</evidence>
<comment type="similarity">
    <text evidence="3">Belongs to the proteasome inhibitor PI31 family.</text>
</comment>
<dbReference type="Gene3D" id="3.40.1000.30">
    <property type="match status" value="1"/>
</dbReference>
<feature type="region of interest" description="Disordered" evidence="11">
    <location>
        <begin position="261"/>
        <end position="305"/>
    </location>
</feature>
<dbReference type="EMBL" id="KV440984">
    <property type="protein sequence ID" value="OAD72098.1"/>
    <property type="molecule type" value="Genomic_DNA"/>
</dbReference>
<dbReference type="Proteomes" id="UP000077315">
    <property type="component" value="Unassembled WGS sequence"/>
</dbReference>
<evidence type="ECO:0000256" key="3">
    <source>
        <dbReference type="ARBA" id="ARBA00006405"/>
    </source>
</evidence>
<dbReference type="GO" id="GO:0004866">
    <property type="term" value="F:endopeptidase inhibitor activity"/>
    <property type="evidence" value="ECO:0007669"/>
    <property type="project" value="InterPro"/>
</dbReference>
<dbReference type="GO" id="GO:0005783">
    <property type="term" value="C:endoplasmic reticulum"/>
    <property type="evidence" value="ECO:0007669"/>
    <property type="project" value="UniProtKB-SubCell"/>
</dbReference>
<feature type="compositionally biased region" description="Gly residues" evidence="11">
    <location>
        <begin position="274"/>
        <end position="288"/>
    </location>
</feature>
<dbReference type="PANTHER" id="PTHR13266:SF1">
    <property type="entry name" value="PROTEASOME INHIBITOR PI31 SUBUNIT"/>
    <property type="match status" value="1"/>
</dbReference>
<keyword evidence="4" id="KW-0488">Methylation</keyword>
<evidence type="ECO:0000256" key="2">
    <source>
        <dbReference type="ARBA" id="ARBA00004496"/>
    </source>
</evidence>
<feature type="compositionally biased region" description="Polar residues" evidence="11">
    <location>
        <begin position="177"/>
        <end position="196"/>
    </location>
</feature>
<evidence type="ECO:0000256" key="5">
    <source>
        <dbReference type="ARBA" id="ARBA00022490"/>
    </source>
</evidence>
<evidence type="ECO:0000313" key="14">
    <source>
        <dbReference type="EMBL" id="OAD72098.1"/>
    </source>
</evidence>
<comment type="subcellular location">
    <subcellularLocation>
        <location evidence="2">Cytoplasm</location>
    </subcellularLocation>
    <subcellularLocation>
        <location evidence="1">Endoplasmic reticulum</location>
    </subcellularLocation>
</comment>
<evidence type="ECO:0000313" key="15">
    <source>
        <dbReference type="Proteomes" id="UP000077315"/>
    </source>
</evidence>
<evidence type="ECO:0000259" key="13">
    <source>
        <dbReference type="Pfam" id="PF11566"/>
    </source>
</evidence>
<dbReference type="VEuPathDB" id="FungiDB:PHYBLDRAFT_181959"/>
<dbReference type="AlphaFoldDB" id="A0A162N8I6"/>
<feature type="compositionally biased region" description="Polar residues" evidence="11">
    <location>
        <begin position="158"/>
        <end position="169"/>
    </location>
</feature>
<gene>
    <name evidence="14" type="ORF">PHYBLDRAFT_181959</name>
</gene>
<keyword evidence="15" id="KW-1185">Reference proteome</keyword>
<keyword evidence="6" id="KW-0597">Phosphoprotein</keyword>
<evidence type="ECO:0000256" key="1">
    <source>
        <dbReference type="ARBA" id="ARBA00004240"/>
    </source>
</evidence>
<dbReference type="GO" id="GO:0000502">
    <property type="term" value="C:proteasome complex"/>
    <property type="evidence" value="ECO:0007669"/>
    <property type="project" value="UniProtKB-KW"/>
</dbReference>
<feature type="domain" description="PI31 proteasome regulator N-terminal" evidence="13">
    <location>
        <begin position="21"/>
        <end position="160"/>
    </location>
</feature>
<keyword evidence="9" id="KW-0007">Acetylation</keyword>
<dbReference type="RefSeq" id="XP_018290138.1">
    <property type="nucleotide sequence ID" value="XM_018438543.1"/>
</dbReference>
<feature type="domain" description="PI31 proteasome regulator C-terminal" evidence="12">
    <location>
        <begin position="207"/>
        <end position="269"/>
    </location>
</feature>
<keyword evidence="5" id="KW-0963">Cytoplasm</keyword>
<feature type="region of interest" description="Disordered" evidence="11">
    <location>
        <begin position="158"/>
        <end position="223"/>
    </location>
</feature>
<dbReference type="Pfam" id="PF11566">
    <property type="entry name" value="PI31_Prot_N"/>
    <property type="match status" value="1"/>
</dbReference>
<evidence type="ECO:0000259" key="12">
    <source>
        <dbReference type="Pfam" id="PF08577"/>
    </source>
</evidence>
<evidence type="ECO:0000256" key="8">
    <source>
        <dbReference type="ARBA" id="ARBA00022942"/>
    </source>
</evidence>
<dbReference type="GeneID" id="28999449"/>
<comment type="function">
    <text evidence="10">Plays an important role in control of proteasome function. Inhibits the hydrolysis of protein and peptide substrates by the 20S proteasome. Also inhibits the activation of the proteasome by the proteasome regulatory proteins PA700 and PA28.</text>
</comment>
<dbReference type="InterPro" id="IPR013886">
    <property type="entry name" value="PI31_Prot_C"/>
</dbReference>
<sequence length="305" mass="32884">MTTKEFDTSSVLNVLEKSVNGSLQSPQDALAAAVHAIMLSAGFKLSEPSKEDKDGQSKLLAGWNSLGPNYYGYFYDLQDSGSTCEIKGVKIGHRFVVLGLNGDETVVLDIPVKEYTSESSFPIETSSKDLGSAFISAEKFEDLIHLFKTHILHKLTSGSTNSGYENTRSGRQEGFPRNNQQQSDDIPVFSSLQDNSRPGRENPFSVGRSDIDPLGGHHIPGPGDGTYVGPSHPMYSHRHDQENSNIFGGPQTLPRGAVPPGARFDPIGPFGNPPGRGGLGGPRRGFGGEPDNDEMSPPGFNNMFM</sequence>
<evidence type="ECO:0000256" key="6">
    <source>
        <dbReference type="ARBA" id="ARBA00022553"/>
    </source>
</evidence>
<evidence type="ECO:0000256" key="11">
    <source>
        <dbReference type="SAM" id="MobiDB-lite"/>
    </source>
</evidence>
<dbReference type="InterPro" id="IPR021625">
    <property type="entry name" value="PI31_Prot_N"/>
</dbReference>
<dbReference type="GO" id="GO:0043161">
    <property type="term" value="P:proteasome-mediated ubiquitin-dependent protein catabolic process"/>
    <property type="evidence" value="ECO:0007669"/>
    <property type="project" value="InterPro"/>
</dbReference>
<protein>
    <submittedName>
        <fullName evidence="14">Uncharacterized protein</fullName>
    </submittedName>
</protein>
<dbReference type="STRING" id="763407.A0A162N8I6"/>
<dbReference type="OrthoDB" id="68090at2759"/>
<evidence type="ECO:0000256" key="7">
    <source>
        <dbReference type="ARBA" id="ARBA00022824"/>
    </source>
</evidence>
<dbReference type="Pfam" id="PF08577">
    <property type="entry name" value="PI31_Prot_C"/>
    <property type="match status" value="1"/>
</dbReference>
<evidence type="ECO:0000256" key="10">
    <source>
        <dbReference type="ARBA" id="ARBA00024805"/>
    </source>
</evidence>
<proteinExistence type="inferred from homology"/>
<organism evidence="14 15">
    <name type="scientific">Phycomyces blakesleeanus (strain ATCC 8743b / DSM 1359 / FGSC 10004 / NBRC 33097 / NRRL 1555)</name>
    <dbReference type="NCBI Taxonomy" id="763407"/>
    <lineage>
        <taxon>Eukaryota</taxon>
        <taxon>Fungi</taxon>
        <taxon>Fungi incertae sedis</taxon>
        <taxon>Mucoromycota</taxon>
        <taxon>Mucoromycotina</taxon>
        <taxon>Mucoromycetes</taxon>
        <taxon>Mucorales</taxon>
        <taxon>Phycomycetaceae</taxon>
        <taxon>Phycomyces</taxon>
    </lineage>
</organism>
<keyword evidence="8" id="KW-0647">Proteasome</keyword>
<dbReference type="GO" id="GO:0070628">
    <property type="term" value="F:proteasome binding"/>
    <property type="evidence" value="ECO:0007669"/>
    <property type="project" value="InterPro"/>
</dbReference>
<reference evidence="15" key="1">
    <citation type="submission" date="2015-06" db="EMBL/GenBank/DDBJ databases">
        <title>Expansion of signal transduction pathways in fungi by whole-genome duplication.</title>
        <authorList>
            <consortium name="DOE Joint Genome Institute"/>
            <person name="Corrochano L.M."/>
            <person name="Kuo A."/>
            <person name="Marcet-Houben M."/>
            <person name="Polaino S."/>
            <person name="Salamov A."/>
            <person name="Villalobos J.M."/>
            <person name="Alvarez M.I."/>
            <person name="Avalos J."/>
            <person name="Benito E.P."/>
            <person name="Benoit I."/>
            <person name="Burger G."/>
            <person name="Camino L.P."/>
            <person name="Canovas D."/>
            <person name="Cerda-Olmedo E."/>
            <person name="Cheng J.-F."/>
            <person name="Dominguez A."/>
            <person name="Elias M."/>
            <person name="Eslava A.P."/>
            <person name="Glaser F."/>
            <person name="Grimwood J."/>
            <person name="Gutierrez G."/>
            <person name="Heitman J."/>
            <person name="Henrissat B."/>
            <person name="Iturriaga E.A."/>
            <person name="Lang B.F."/>
            <person name="Lavin J.L."/>
            <person name="Lee S."/>
            <person name="Li W."/>
            <person name="Lindquist E."/>
            <person name="Lopez-Garcia S."/>
            <person name="Luque E.M."/>
            <person name="Marcos A.T."/>
            <person name="Martin J."/>
            <person name="McCluskey K."/>
            <person name="Medina H.R."/>
            <person name="Miralles-Duran A."/>
            <person name="Miyazaki A."/>
            <person name="Munoz-Torres E."/>
            <person name="Oguiza J.A."/>
            <person name="Ohm R."/>
            <person name="Olmedo M."/>
            <person name="Orejas M."/>
            <person name="Ortiz-Castellanos L."/>
            <person name="Pisabarro A.G."/>
            <person name="Rodriguez-Romero J."/>
            <person name="Ruiz-Herrera J."/>
            <person name="Ruiz-Vazquez R."/>
            <person name="Sanz C."/>
            <person name="Schackwitz W."/>
            <person name="Schmutz J."/>
            <person name="Shahriari M."/>
            <person name="Shelest E."/>
            <person name="Silva-Franco F."/>
            <person name="Soanes D."/>
            <person name="Syed K."/>
            <person name="Tagua V.G."/>
            <person name="Talbot N.J."/>
            <person name="Thon M."/>
            <person name="De vries R.P."/>
            <person name="Wiebenga A."/>
            <person name="Yadav J.S."/>
            <person name="Braun E.L."/>
            <person name="Baker S."/>
            <person name="Garre V."/>
            <person name="Horwitz B."/>
            <person name="Torres-Martinez S."/>
            <person name="Idnurm A."/>
            <person name="Herrera-Estrella A."/>
            <person name="Gabaldon T."/>
            <person name="Grigoriev I.V."/>
        </authorList>
    </citation>
    <scope>NUCLEOTIDE SEQUENCE [LARGE SCALE GENOMIC DNA]</scope>
    <source>
        <strain evidence="15">NRRL 1555(-)</strain>
    </source>
</reference>
<dbReference type="InterPro" id="IPR045128">
    <property type="entry name" value="PI31-like"/>
</dbReference>
<dbReference type="InParanoid" id="A0A162N8I6"/>